<sequence length="67" mass="7696">MPNGEIAEVRRIRHQMSAEFGHDVHKLAAYLREVEEELRESGQFRFAPTESHGTSKPNLPPNDQEPQ</sequence>
<dbReference type="AlphaFoldDB" id="A0A450SBC7"/>
<organism evidence="2">
    <name type="scientific">Candidatus Kentrum sp. DK</name>
    <dbReference type="NCBI Taxonomy" id="2126562"/>
    <lineage>
        <taxon>Bacteria</taxon>
        <taxon>Pseudomonadati</taxon>
        <taxon>Pseudomonadota</taxon>
        <taxon>Gammaproteobacteria</taxon>
        <taxon>Candidatus Kentrum</taxon>
    </lineage>
</organism>
<reference evidence="2" key="1">
    <citation type="submission" date="2019-02" db="EMBL/GenBank/DDBJ databases">
        <authorList>
            <person name="Gruber-Vodicka R. H."/>
            <person name="Seah K. B. B."/>
        </authorList>
    </citation>
    <scope>NUCLEOTIDE SEQUENCE</scope>
    <source>
        <strain evidence="2">BECK_DK161</strain>
    </source>
</reference>
<accession>A0A450SBC7</accession>
<feature type="region of interest" description="Disordered" evidence="1">
    <location>
        <begin position="40"/>
        <end position="67"/>
    </location>
</feature>
<evidence type="ECO:0000313" key="2">
    <source>
        <dbReference type="EMBL" id="VFJ49523.1"/>
    </source>
</evidence>
<name>A0A450SBC7_9GAMM</name>
<dbReference type="EMBL" id="CAADEY010000026">
    <property type="protein sequence ID" value="VFJ49523.1"/>
    <property type="molecule type" value="Genomic_DNA"/>
</dbReference>
<evidence type="ECO:0000256" key="1">
    <source>
        <dbReference type="SAM" id="MobiDB-lite"/>
    </source>
</evidence>
<proteinExistence type="predicted"/>
<protein>
    <submittedName>
        <fullName evidence="2">Uncharacterized protein</fullName>
    </submittedName>
</protein>
<gene>
    <name evidence="2" type="ORF">BECKDK2373C_GA0170839_102623</name>
</gene>